<dbReference type="AlphaFoldDB" id="A0A1N6QMH0"/>
<accession>A0A1N6QMH0</accession>
<dbReference type="RefSeq" id="WP_129582804.1">
    <property type="nucleotide sequence ID" value="NZ_FTLW01000002.1"/>
</dbReference>
<dbReference type="EMBL" id="FTLW01000002">
    <property type="protein sequence ID" value="SIQ17797.1"/>
    <property type="molecule type" value="Genomic_DNA"/>
</dbReference>
<reference evidence="3" key="1">
    <citation type="submission" date="2017-01" db="EMBL/GenBank/DDBJ databases">
        <authorList>
            <person name="Varghese N."/>
            <person name="Submissions S."/>
        </authorList>
    </citation>
    <scope>NUCLEOTIDE SEQUENCE [LARGE SCALE GENOMIC DNA]</scope>
    <source>
        <strain evidence="3">UM1</strain>
    </source>
</reference>
<protein>
    <submittedName>
        <fullName evidence="2">Uncharacterized protein</fullName>
    </submittedName>
</protein>
<evidence type="ECO:0000256" key="1">
    <source>
        <dbReference type="SAM" id="SignalP"/>
    </source>
</evidence>
<dbReference type="OrthoDB" id="1491713at2"/>
<sequence>MRMAILAGGWVTAALVCPAMAVASVQQYQGDATDAQGRVLYHEVHYLYQQAGAARRLVLYRCPDGKPFARKTVAGDGATPNFAFVDGRDGYEEGVKGAGAQRQVYWREGSGKPIKRKPVQAGGSKVFDAGFDAMVRRHWTPLIAGKAIKADFLIPSHLRTLGLSLQGQRDGDVLRLQMRPSAWYGFAVPPIRLVYSIGDQWMSRFSGVGTIRDGVGRHRAVQIHFPRQALQAGVHADELTRALAAPLVGRCAA</sequence>
<gene>
    <name evidence="2" type="ORF">SAMN05421546_0748</name>
</gene>
<keyword evidence="3" id="KW-1185">Reference proteome</keyword>
<feature type="signal peptide" evidence="1">
    <location>
        <begin position="1"/>
        <end position="21"/>
    </location>
</feature>
<name>A0A1N6QMH0_9GAMM</name>
<keyword evidence="1" id="KW-0732">Signal</keyword>
<feature type="chain" id="PRO_5012546014" evidence="1">
    <location>
        <begin position="22"/>
        <end position="253"/>
    </location>
</feature>
<evidence type="ECO:0000313" key="3">
    <source>
        <dbReference type="Proteomes" id="UP000241788"/>
    </source>
</evidence>
<dbReference type="Proteomes" id="UP000241788">
    <property type="component" value="Unassembled WGS sequence"/>
</dbReference>
<proteinExistence type="predicted"/>
<organism evidence="2 3">
    <name type="scientific">Solilutibacter tolerans</name>
    <dbReference type="NCBI Taxonomy" id="1604334"/>
    <lineage>
        <taxon>Bacteria</taxon>
        <taxon>Pseudomonadati</taxon>
        <taxon>Pseudomonadota</taxon>
        <taxon>Gammaproteobacteria</taxon>
        <taxon>Lysobacterales</taxon>
        <taxon>Lysobacteraceae</taxon>
        <taxon>Solilutibacter</taxon>
    </lineage>
</organism>
<dbReference type="STRING" id="1604334.SAMN05421546_0748"/>
<evidence type="ECO:0000313" key="2">
    <source>
        <dbReference type="EMBL" id="SIQ17797.1"/>
    </source>
</evidence>